<evidence type="ECO:0000256" key="6">
    <source>
        <dbReference type="ARBA" id="ARBA00023136"/>
    </source>
</evidence>
<comment type="subcellular location">
    <subcellularLocation>
        <location evidence="1">Cell membrane</location>
        <topology evidence="1">Multi-pass membrane protein</topology>
    </subcellularLocation>
</comment>
<organism evidence="9">
    <name type="scientific">mine drainage metagenome</name>
    <dbReference type="NCBI Taxonomy" id="410659"/>
    <lineage>
        <taxon>unclassified sequences</taxon>
        <taxon>metagenomes</taxon>
        <taxon>ecological metagenomes</taxon>
    </lineage>
</organism>
<dbReference type="Pfam" id="PF00528">
    <property type="entry name" value="BPD_transp_1"/>
    <property type="match status" value="1"/>
</dbReference>
<dbReference type="InterPro" id="IPR000515">
    <property type="entry name" value="MetI-like"/>
</dbReference>
<dbReference type="PROSITE" id="PS50928">
    <property type="entry name" value="ABC_TM1"/>
    <property type="match status" value="1"/>
</dbReference>
<keyword evidence="3" id="KW-1003">Cell membrane</keyword>
<feature type="non-terminal residue" evidence="9">
    <location>
        <position position="232"/>
    </location>
</feature>
<protein>
    <submittedName>
        <fullName evidence="9">Binding-protein-dependent transport system inner membrane component</fullName>
    </submittedName>
</protein>
<dbReference type="Gene3D" id="1.10.3720.10">
    <property type="entry name" value="MetI-like"/>
    <property type="match status" value="1"/>
</dbReference>
<evidence type="ECO:0000256" key="1">
    <source>
        <dbReference type="ARBA" id="ARBA00004651"/>
    </source>
</evidence>
<feature type="transmembrane region" description="Helical" evidence="7">
    <location>
        <begin position="158"/>
        <end position="187"/>
    </location>
</feature>
<comment type="caution">
    <text evidence="9">The sequence shown here is derived from an EMBL/GenBank/DDBJ whole genome shotgun (WGS) entry which is preliminary data.</text>
</comment>
<evidence type="ECO:0000313" key="9">
    <source>
        <dbReference type="EMBL" id="EQD33831.1"/>
    </source>
</evidence>
<evidence type="ECO:0000259" key="8">
    <source>
        <dbReference type="PROSITE" id="PS50928"/>
    </source>
</evidence>
<keyword evidence="4 7" id="KW-0812">Transmembrane</keyword>
<reference evidence="9" key="2">
    <citation type="journal article" date="2014" name="ISME J.">
        <title>Microbial stratification in low pH oxic and suboxic macroscopic growths along an acid mine drainage.</title>
        <authorList>
            <person name="Mendez-Garcia C."/>
            <person name="Mesa V."/>
            <person name="Sprenger R.R."/>
            <person name="Richter M."/>
            <person name="Diez M.S."/>
            <person name="Solano J."/>
            <person name="Bargiela R."/>
            <person name="Golyshina O.V."/>
            <person name="Manteca A."/>
            <person name="Ramos J.L."/>
            <person name="Gallego J.R."/>
            <person name="Llorente I."/>
            <person name="Martins Dos Santos V.A."/>
            <person name="Jensen O.N."/>
            <person name="Pelaez A.I."/>
            <person name="Sanchez J."/>
            <person name="Ferrer M."/>
        </authorList>
    </citation>
    <scope>NUCLEOTIDE SEQUENCE</scope>
</reference>
<evidence type="ECO:0000256" key="5">
    <source>
        <dbReference type="ARBA" id="ARBA00022989"/>
    </source>
</evidence>
<name>T0YEL6_9ZZZZ</name>
<proteinExistence type="predicted"/>
<evidence type="ECO:0000256" key="2">
    <source>
        <dbReference type="ARBA" id="ARBA00022448"/>
    </source>
</evidence>
<accession>T0YEL6</accession>
<keyword evidence="2" id="KW-0813">Transport</keyword>
<reference evidence="9" key="1">
    <citation type="submission" date="2013-08" db="EMBL/GenBank/DDBJ databases">
        <authorList>
            <person name="Mendez C."/>
            <person name="Richter M."/>
            <person name="Ferrer M."/>
            <person name="Sanchez J."/>
        </authorList>
    </citation>
    <scope>NUCLEOTIDE SEQUENCE</scope>
</reference>
<dbReference type="GO" id="GO:0055085">
    <property type="term" value="P:transmembrane transport"/>
    <property type="evidence" value="ECO:0007669"/>
    <property type="project" value="InterPro"/>
</dbReference>
<dbReference type="CDD" id="cd06261">
    <property type="entry name" value="TM_PBP2"/>
    <property type="match status" value="1"/>
</dbReference>
<evidence type="ECO:0000256" key="3">
    <source>
        <dbReference type="ARBA" id="ARBA00022475"/>
    </source>
</evidence>
<gene>
    <name evidence="9" type="ORF">B1B_17398</name>
</gene>
<dbReference type="InterPro" id="IPR050366">
    <property type="entry name" value="BP-dependent_transpt_permease"/>
</dbReference>
<dbReference type="EMBL" id="AUZY01011614">
    <property type="protein sequence ID" value="EQD33831.1"/>
    <property type="molecule type" value="Genomic_DNA"/>
</dbReference>
<dbReference type="InterPro" id="IPR035906">
    <property type="entry name" value="MetI-like_sf"/>
</dbReference>
<dbReference type="PANTHER" id="PTHR43386:SF25">
    <property type="entry name" value="PEPTIDE ABC TRANSPORTER PERMEASE PROTEIN"/>
    <property type="match status" value="1"/>
</dbReference>
<feature type="transmembrane region" description="Helical" evidence="7">
    <location>
        <begin position="47"/>
        <end position="70"/>
    </location>
</feature>
<keyword evidence="5 7" id="KW-1133">Transmembrane helix</keyword>
<evidence type="ECO:0000256" key="7">
    <source>
        <dbReference type="SAM" id="Phobius"/>
    </source>
</evidence>
<keyword evidence="6 7" id="KW-0472">Membrane</keyword>
<feature type="domain" description="ABC transmembrane type-1" evidence="8">
    <location>
        <begin position="45"/>
        <end position="232"/>
    </location>
</feature>
<evidence type="ECO:0000256" key="4">
    <source>
        <dbReference type="ARBA" id="ARBA00022692"/>
    </source>
</evidence>
<dbReference type="GO" id="GO:0005886">
    <property type="term" value="C:plasma membrane"/>
    <property type="evidence" value="ECO:0007669"/>
    <property type="project" value="UniProtKB-SubCell"/>
</dbReference>
<feature type="transmembrane region" description="Helical" evidence="7">
    <location>
        <begin position="91"/>
        <end position="120"/>
    </location>
</feature>
<dbReference type="PANTHER" id="PTHR43386">
    <property type="entry name" value="OLIGOPEPTIDE TRANSPORT SYSTEM PERMEASE PROTEIN APPC"/>
    <property type="match status" value="1"/>
</dbReference>
<dbReference type="AlphaFoldDB" id="T0YEL6"/>
<dbReference type="SUPFAM" id="SSF161098">
    <property type="entry name" value="MetI-like"/>
    <property type="match status" value="1"/>
</dbReference>
<sequence>MATFWTPYGPLTVATSKEFLAPSLIHPLGTDEYGRDVLSRLMAGADITLLASVGAVLIAGLIGIPAGLIAASRGGNTGELIMRGADLIYSFPALLAAITLVAAFGASTATATIAIGIASIPSFARVTRSAALSVLGTEYVLAARAYGRSPTAILRRHVIPNILPFIIVQASLLLSVTVLAVAALSYLGLGTPPPPPPGAGCWKTLRTISTRIRCSRSGRAWRSPSACWASTL</sequence>